<reference evidence="2 3" key="1">
    <citation type="submission" date="2018-02" db="EMBL/GenBank/DDBJ databases">
        <title>Mycoplasma marinum and Mycoplasma todarodis sp. nov., moderately halophilic and psychrotolerant mycoplasmas isolated from cephalopods.</title>
        <authorList>
            <person name="Viver T."/>
        </authorList>
    </citation>
    <scope>NUCLEOTIDE SEQUENCE [LARGE SCALE GENOMIC DNA]</scope>
    <source>
        <strain evidence="2 3">PE</strain>
    </source>
</reference>
<organism evidence="2 3">
    <name type="scientific">Mycoplasma marinum</name>
    <dbReference type="NCBI Taxonomy" id="1937190"/>
    <lineage>
        <taxon>Bacteria</taxon>
        <taxon>Bacillati</taxon>
        <taxon>Mycoplasmatota</taxon>
        <taxon>Mollicutes</taxon>
        <taxon>Mycoplasmataceae</taxon>
        <taxon>Mycoplasma</taxon>
    </lineage>
</organism>
<accession>A0A4R0XQ78</accession>
<feature type="transmembrane region" description="Helical" evidence="1">
    <location>
        <begin position="39"/>
        <end position="60"/>
    </location>
</feature>
<dbReference type="AlphaFoldDB" id="A0A4R0XQ78"/>
<dbReference type="Proteomes" id="UP000294192">
    <property type="component" value="Unassembled WGS sequence"/>
</dbReference>
<evidence type="ECO:0000313" key="2">
    <source>
        <dbReference type="EMBL" id="TCG11725.1"/>
    </source>
</evidence>
<evidence type="ECO:0000313" key="3">
    <source>
        <dbReference type="Proteomes" id="UP000294192"/>
    </source>
</evidence>
<keyword evidence="1" id="KW-1133">Transmembrane helix</keyword>
<proteinExistence type="predicted"/>
<evidence type="ECO:0000256" key="1">
    <source>
        <dbReference type="SAM" id="Phobius"/>
    </source>
</evidence>
<keyword evidence="1" id="KW-0472">Membrane</keyword>
<feature type="transmembrane region" description="Helical" evidence="1">
    <location>
        <begin position="12"/>
        <end position="33"/>
    </location>
</feature>
<keyword evidence="3" id="KW-1185">Reference proteome</keyword>
<dbReference type="OrthoDB" id="5612767at2"/>
<name>A0A4R0XQ78_9MOLU</name>
<protein>
    <submittedName>
        <fullName evidence="2">Uncharacterized protein</fullName>
    </submittedName>
</protein>
<keyword evidence="1" id="KW-0812">Transmembrane</keyword>
<feature type="transmembrane region" description="Helical" evidence="1">
    <location>
        <begin position="72"/>
        <end position="91"/>
    </location>
</feature>
<dbReference type="EMBL" id="PSZO01000003">
    <property type="protein sequence ID" value="TCG11725.1"/>
    <property type="molecule type" value="Genomic_DNA"/>
</dbReference>
<gene>
    <name evidence="2" type="ORF">C4B24_01055</name>
</gene>
<comment type="caution">
    <text evidence="2">The sequence shown here is derived from an EMBL/GenBank/DDBJ whole genome shotgun (WGS) entry which is preliminary data.</text>
</comment>
<dbReference type="RefSeq" id="WP_131598493.1">
    <property type="nucleotide sequence ID" value="NZ_CBDBYK010000001.1"/>
</dbReference>
<sequence length="185" mass="21848">MFKKETMHLSVSIFSAISSAFTLLWLSFALAHLRLGLHIFAILWLVACWIITSILAIKAYRVTPAKYKKLNWFGILIAPLFIPIFTSFNLYKNSGVDKKIVDKTIEEWETKHIFDYLKYYDTINGVNFSKDFIEEISITKNLYKNKIIDKKSMRQYIRRILMEELKIEKLPIIYTNEQIKVELPE</sequence>